<feature type="domain" description="CHRD" evidence="2">
    <location>
        <begin position="3"/>
        <end position="139"/>
    </location>
</feature>
<keyword evidence="4" id="KW-1185">Reference proteome</keyword>
<accession>A0A5J5HZ79</accession>
<dbReference type="Pfam" id="PF07452">
    <property type="entry name" value="CHRD"/>
    <property type="match status" value="1"/>
</dbReference>
<gene>
    <name evidence="3" type="ORF">F4V44_04145</name>
</gene>
<evidence type="ECO:0000313" key="3">
    <source>
        <dbReference type="EMBL" id="KAA9028472.1"/>
    </source>
</evidence>
<dbReference type="PROSITE" id="PS50933">
    <property type="entry name" value="CHRD"/>
    <property type="match status" value="1"/>
</dbReference>
<evidence type="ECO:0000256" key="1">
    <source>
        <dbReference type="SAM" id="MobiDB-lite"/>
    </source>
</evidence>
<dbReference type="SMART" id="SM00754">
    <property type="entry name" value="CHRD"/>
    <property type="match status" value="1"/>
</dbReference>
<organism evidence="3 4">
    <name type="scientific">Niallia endozanthoxylica</name>
    <dbReference type="NCBI Taxonomy" id="2036016"/>
    <lineage>
        <taxon>Bacteria</taxon>
        <taxon>Bacillati</taxon>
        <taxon>Bacillota</taxon>
        <taxon>Bacilli</taxon>
        <taxon>Bacillales</taxon>
        <taxon>Bacillaceae</taxon>
        <taxon>Niallia</taxon>
    </lineage>
</organism>
<protein>
    <submittedName>
        <fullName evidence="3">CHRD domain-containing protein</fullName>
    </submittedName>
</protein>
<evidence type="ECO:0000259" key="2">
    <source>
        <dbReference type="PROSITE" id="PS50933"/>
    </source>
</evidence>
<evidence type="ECO:0000313" key="4">
    <source>
        <dbReference type="Proteomes" id="UP000326671"/>
    </source>
</evidence>
<dbReference type="RefSeq" id="WP_150438724.1">
    <property type="nucleotide sequence ID" value="NZ_VYKL01000010.1"/>
</dbReference>
<dbReference type="AlphaFoldDB" id="A0A5J5HZ79"/>
<dbReference type="OrthoDB" id="571052at2"/>
<dbReference type="EMBL" id="VYKL01000010">
    <property type="protein sequence ID" value="KAA9028472.1"/>
    <property type="molecule type" value="Genomic_DNA"/>
</dbReference>
<proteinExistence type="predicted"/>
<feature type="compositionally biased region" description="Basic and acidic residues" evidence="1">
    <location>
        <begin position="142"/>
        <end position="152"/>
    </location>
</feature>
<name>A0A5J5HZ79_9BACI</name>
<sequence>MNQTQVFIAKLVGSEEVPPVRTNATGVTKFTVSNDGRKIVYELTVNHLDNFTQAHIHLGRRGMNGPVVAFLFGPANPDISVTRGFVEGIITEKDLVGPLQGKPLSVLIDLMRDEKTYVNAHTAQNPDGEIRGQIMRPGTSNRPDENRPRLFY</sequence>
<dbReference type="Proteomes" id="UP000326671">
    <property type="component" value="Unassembled WGS sequence"/>
</dbReference>
<dbReference type="InterPro" id="IPR010895">
    <property type="entry name" value="CHRD"/>
</dbReference>
<comment type="caution">
    <text evidence="3">The sequence shown here is derived from an EMBL/GenBank/DDBJ whole genome shotgun (WGS) entry which is preliminary data.</text>
</comment>
<feature type="region of interest" description="Disordered" evidence="1">
    <location>
        <begin position="124"/>
        <end position="152"/>
    </location>
</feature>
<reference evidence="3 4" key="1">
    <citation type="submission" date="2019-09" db="EMBL/GenBank/DDBJ databases">
        <title>Whole genome sequences of isolates from the Mars Exploration Rovers.</title>
        <authorList>
            <person name="Seuylemezian A."/>
            <person name="Vaishampayan P."/>
        </authorList>
    </citation>
    <scope>NUCLEOTIDE SEQUENCE [LARGE SCALE GENOMIC DNA]</scope>
    <source>
        <strain evidence="3 4">MER_TA_151</strain>
    </source>
</reference>